<dbReference type="EMBL" id="CM023481">
    <property type="protein sequence ID" value="KAH6944168.1"/>
    <property type="molecule type" value="Genomic_DNA"/>
</dbReference>
<evidence type="ECO:0000313" key="2">
    <source>
        <dbReference type="Proteomes" id="UP000821845"/>
    </source>
</evidence>
<reference evidence="1" key="1">
    <citation type="submission" date="2020-05" db="EMBL/GenBank/DDBJ databases">
        <title>Large-scale comparative analyses of tick genomes elucidate their genetic diversity and vector capacities.</title>
        <authorList>
            <person name="Jia N."/>
            <person name="Wang J."/>
            <person name="Shi W."/>
            <person name="Du L."/>
            <person name="Sun Y."/>
            <person name="Zhan W."/>
            <person name="Jiang J."/>
            <person name="Wang Q."/>
            <person name="Zhang B."/>
            <person name="Ji P."/>
            <person name="Sakyi L.B."/>
            <person name="Cui X."/>
            <person name="Yuan T."/>
            <person name="Jiang B."/>
            <person name="Yang W."/>
            <person name="Lam T.T.-Y."/>
            <person name="Chang Q."/>
            <person name="Ding S."/>
            <person name="Wang X."/>
            <person name="Zhu J."/>
            <person name="Ruan X."/>
            <person name="Zhao L."/>
            <person name="Wei J."/>
            <person name="Que T."/>
            <person name="Du C."/>
            <person name="Cheng J."/>
            <person name="Dai P."/>
            <person name="Han X."/>
            <person name="Huang E."/>
            <person name="Gao Y."/>
            <person name="Liu J."/>
            <person name="Shao H."/>
            <person name="Ye R."/>
            <person name="Li L."/>
            <person name="Wei W."/>
            <person name="Wang X."/>
            <person name="Wang C."/>
            <person name="Yang T."/>
            <person name="Huo Q."/>
            <person name="Li W."/>
            <person name="Guo W."/>
            <person name="Chen H."/>
            <person name="Zhou L."/>
            <person name="Ni X."/>
            <person name="Tian J."/>
            <person name="Zhou Y."/>
            <person name="Sheng Y."/>
            <person name="Liu T."/>
            <person name="Pan Y."/>
            <person name="Xia L."/>
            <person name="Li J."/>
            <person name="Zhao F."/>
            <person name="Cao W."/>
        </authorList>
    </citation>
    <scope>NUCLEOTIDE SEQUENCE</scope>
    <source>
        <strain evidence="1">Hyas-2018</strain>
    </source>
</reference>
<evidence type="ECO:0000313" key="1">
    <source>
        <dbReference type="EMBL" id="KAH6944168.1"/>
    </source>
</evidence>
<accession>A0ACB7TB41</accession>
<keyword evidence="2" id="KW-1185">Reference proteome</keyword>
<organism evidence="1 2">
    <name type="scientific">Hyalomma asiaticum</name>
    <name type="common">Tick</name>
    <dbReference type="NCBI Taxonomy" id="266040"/>
    <lineage>
        <taxon>Eukaryota</taxon>
        <taxon>Metazoa</taxon>
        <taxon>Ecdysozoa</taxon>
        <taxon>Arthropoda</taxon>
        <taxon>Chelicerata</taxon>
        <taxon>Arachnida</taxon>
        <taxon>Acari</taxon>
        <taxon>Parasitiformes</taxon>
        <taxon>Ixodida</taxon>
        <taxon>Ixodoidea</taxon>
        <taxon>Ixodidae</taxon>
        <taxon>Hyalomminae</taxon>
        <taxon>Hyalomma</taxon>
    </lineage>
</organism>
<sequence length="84" mass="9082">MDKAAERRRAGRRRLALEEATPPCGSGRPKLAVILRGGAARTLQYERSRYSRVSLRVPQSAPRGVCGSGSWPRDIIPVPKAVGG</sequence>
<dbReference type="Proteomes" id="UP000821845">
    <property type="component" value="Chromosome 1"/>
</dbReference>
<protein>
    <submittedName>
        <fullName evidence="1">Uncharacterized protein</fullName>
    </submittedName>
</protein>
<proteinExistence type="predicted"/>
<comment type="caution">
    <text evidence="1">The sequence shown here is derived from an EMBL/GenBank/DDBJ whole genome shotgun (WGS) entry which is preliminary data.</text>
</comment>
<name>A0ACB7TB41_HYAAI</name>
<gene>
    <name evidence="1" type="ORF">HPB50_002124</name>
</gene>